<dbReference type="KEGG" id="acoa:RB602_01590"/>
<dbReference type="InterPro" id="IPR003838">
    <property type="entry name" value="ABC3_permease_C"/>
</dbReference>
<dbReference type="PANTHER" id="PTHR47755:SF1">
    <property type="entry name" value="CELL DIVISION PROTEIN FTSX"/>
    <property type="match status" value="1"/>
</dbReference>
<keyword evidence="3 6" id="KW-0812">Transmembrane</keyword>
<name>A0AA97F6R4_9SPHN</name>
<feature type="transmembrane region" description="Helical" evidence="6">
    <location>
        <begin position="245"/>
        <end position="271"/>
    </location>
</feature>
<dbReference type="PANTHER" id="PTHR47755">
    <property type="entry name" value="CELL DIVISION PROTEIN FTSX"/>
    <property type="match status" value="1"/>
</dbReference>
<accession>A0AA97F6R4</accession>
<feature type="transmembrane region" description="Helical" evidence="6">
    <location>
        <begin position="205"/>
        <end position="225"/>
    </location>
</feature>
<feature type="transmembrane region" description="Helical" evidence="6">
    <location>
        <begin position="146"/>
        <end position="167"/>
    </location>
</feature>
<keyword evidence="2" id="KW-1003">Cell membrane</keyword>
<dbReference type="GO" id="GO:0005886">
    <property type="term" value="C:plasma membrane"/>
    <property type="evidence" value="ECO:0007669"/>
    <property type="project" value="UniProtKB-SubCell"/>
</dbReference>
<dbReference type="EMBL" id="CP136594">
    <property type="protein sequence ID" value="WOE75434.1"/>
    <property type="molecule type" value="Genomic_DNA"/>
</dbReference>
<dbReference type="InterPro" id="IPR004513">
    <property type="entry name" value="FtsX"/>
</dbReference>
<dbReference type="GO" id="GO:0032153">
    <property type="term" value="C:cell division site"/>
    <property type="evidence" value="ECO:0007669"/>
    <property type="project" value="TreeGrafter"/>
</dbReference>
<dbReference type="Pfam" id="PF02687">
    <property type="entry name" value="FtsX"/>
    <property type="match status" value="1"/>
</dbReference>
<keyword evidence="9" id="KW-1185">Reference proteome</keyword>
<reference evidence="8 9" key="1">
    <citation type="submission" date="2023-10" db="EMBL/GenBank/DDBJ databases">
        <title>Complete genome sequence of a Sphingomonadaceae bacterium.</title>
        <authorList>
            <person name="Yan C."/>
        </authorList>
    </citation>
    <scope>NUCLEOTIDE SEQUENCE [LARGE SCALE GENOMIC DNA]</scope>
    <source>
        <strain evidence="8 9">SCSIO 66989</strain>
    </source>
</reference>
<keyword evidence="5 6" id="KW-0472">Membrane</keyword>
<dbReference type="RefSeq" id="WP_317082336.1">
    <property type="nucleotide sequence ID" value="NZ_CP136594.1"/>
</dbReference>
<protein>
    <submittedName>
        <fullName evidence="8">Cell division protein</fullName>
    </submittedName>
</protein>
<evidence type="ECO:0000256" key="2">
    <source>
        <dbReference type="ARBA" id="ARBA00022475"/>
    </source>
</evidence>
<evidence type="ECO:0000313" key="9">
    <source>
        <dbReference type="Proteomes" id="UP001302429"/>
    </source>
</evidence>
<evidence type="ECO:0000256" key="6">
    <source>
        <dbReference type="SAM" id="Phobius"/>
    </source>
</evidence>
<evidence type="ECO:0000313" key="8">
    <source>
        <dbReference type="EMBL" id="WOE75434.1"/>
    </source>
</evidence>
<evidence type="ECO:0000256" key="4">
    <source>
        <dbReference type="ARBA" id="ARBA00022989"/>
    </source>
</evidence>
<dbReference type="AlphaFoldDB" id="A0AA97F6R4"/>
<keyword evidence="8" id="KW-0131">Cell cycle</keyword>
<sequence length="275" mass="29162">MPWVIAIMIVFTLLAVASGLALRSAAQGMNAELAGRVTVQIVAADPVQQQAERQAAEKILDGLDIVDRRKTLSDAEVDDLLTPWLGEQDMADTITIPTMIDLDLVGTADEAALGTLREALGEEAPSARIDAHGAWLRPVFDLLQSLQILVGLLVLLLVIAMVAAVMLSVRSALNTHGDTINVMHLLGATDVQVARLFQRRVALDAAFGSLVGAGIAALLLLLLGQQVMQLDAGLLNAGQLQWMDLVVLALVPIAVIALTIITARITVLVALKKTL</sequence>
<keyword evidence="8" id="KW-0132">Cell division</keyword>
<gene>
    <name evidence="8" type="ORF">RB602_01590</name>
</gene>
<proteinExistence type="predicted"/>
<keyword evidence="4 6" id="KW-1133">Transmembrane helix</keyword>
<comment type="subcellular location">
    <subcellularLocation>
        <location evidence="1">Cell membrane</location>
        <topology evidence="1">Multi-pass membrane protein</topology>
    </subcellularLocation>
</comment>
<dbReference type="Proteomes" id="UP001302429">
    <property type="component" value="Chromosome"/>
</dbReference>
<evidence type="ECO:0000259" key="7">
    <source>
        <dbReference type="Pfam" id="PF02687"/>
    </source>
</evidence>
<evidence type="ECO:0000256" key="3">
    <source>
        <dbReference type="ARBA" id="ARBA00022692"/>
    </source>
</evidence>
<organism evidence="8 9">
    <name type="scientific">Alterisphingorhabdus coralli</name>
    <dbReference type="NCBI Taxonomy" id="3071408"/>
    <lineage>
        <taxon>Bacteria</taxon>
        <taxon>Pseudomonadati</taxon>
        <taxon>Pseudomonadota</taxon>
        <taxon>Alphaproteobacteria</taxon>
        <taxon>Sphingomonadales</taxon>
        <taxon>Sphingomonadaceae</taxon>
        <taxon>Alterisphingorhabdus (ex Yan et al. 2024)</taxon>
    </lineage>
</organism>
<evidence type="ECO:0000256" key="1">
    <source>
        <dbReference type="ARBA" id="ARBA00004651"/>
    </source>
</evidence>
<dbReference type="GO" id="GO:0051301">
    <property type="term" value="P:cell division"/>
    <property type="evidence" value="ECO:0007669"/>
    <property type="project" value="UniProtKB-KW"/>
</dbReference>
<feature type="domain" description="ABC3 transporter permease C-terminal" evidence="7">
    <location>
        <begin position="152"/>
        <end position="265"/>
    </location>
</feature>
<evidence type="ECO:0000256" key="5">
    <source>
        <dbReference type="ARBA" id="ARBA00023136"/>
    </source>
</evidence>